<comment type="subcellular location">
    <subcellularLocation>
        <location evidence="1 7 8">Cytoplasm</location>
    </subcellularLocation>
</comment>
<proteinExistence type="inferred from homology"/>
<evidence type="ECO:0000256" key="2">
    <source>
        <dbReference type="ARBA" id="ARBA00004752"/>
    </source>
</evidence>
<evidence type="ECO:0000256" key="1">
    <source>
        <dbReference type="ARBA" id="ARBA00004496"/>
    </source>
</evidence>
<keyword evidence="7 8" id="KW-0573">Peptidoglycan synthesis</keyword>
<dbReference type="SUPFAM" id="SSF53244">
    <property type="entry name" value="MurD-like peptide ligases, peptide-binding domain"/>
    <property type="match status" value="1"/>
</dbReference>
<dbReference type="InterPro" id="IPR005762">
    <property type="entry name" value="MurD"/>
</dbReference>
<dbReference type="EC" id="6.3.2.9" evidence="7 8"/>
<keyword evidence="6 7" id="KW-0067">ATP-binding</keyword>
<evidence type="ECO:0000256" key="8">
    <source>
        <dbReference type="RuleBase" id="RU003664"/>
    </source>
</evidence>
<dbReference type="GO" id="GO:0005524">
    <property type="term" value="F:ATP binding"/>
    <property type="evidence" value="ECO:0007669"/>
    <property type="project" value="UniProtKB-UniRule"/>
</dbReference>
<organism evidence="11 12">
    <name type="scientific">Thioalbus denitrificans</name>
    <dbReference type="NCBI Taxonomy" id="547122"/>
    <lineage>
        <taxon>Bacteria</taxon>
        <taxon>Pseudomonadati</taxon>
        <taxon>Pseudomonadota</taxon>
        <taxon>Gammaproteobacteria</taxon>
        <taxon>Chromatiales</taxon>
        <taxon>Ectothiorhodospiraceae</taxon>
        <taxon>Thioalbus</taxon>
    </lineage>
</organism>
<evidence type="ECO:0000313" key="12">
    <source>
        <dbReference type="Proteomes" id="UP000252707"/>
    </source>
</evidence>
<dbReference type="InterPro" id="IPR013221">
    <property type="entry name" value="Mur_ligase_cen"/>
</dbReference>
<keyword evidence="7 8" id="KW-0132">Cell division</keyword>
<dbReference type="GO" id="GO:0005737">
    <property type="term" value="C:cytoplasm"/>
    <property type="evidence" value="ECO:0007669"/>
    <property type="project" value="UniProtKB-SubCell"/>
</dbReference>
<dbReference type="GO" id="GO:0008764">
    <property type="term" value="F:UDP-N-acetylmuramoylalanine-D-glutamate ligase activity"/>
    <property type="evidence" value="ECO:0007669"/>
    <property type="project" value="UniProtKB-UniRule"/>
</dbReference>
<feature type="binding site" evidence="7">
    <location>
        <begin position="126"/>
        <end position="132"/>
    </location>
    <ligand>
        <name>ATP</name>
        <dbReference type="ChEBI" id="CHEBI:30616"/>
    </ligand>
</feature>
<dbReference type="Pfam" id="PF21799">
    <property type="entry name" value="MurD-like_N"/>
    <property type="match status" value="1"/>
</dbReference>
<dbReference type="Gene3D" id="3.40.1190.10">
    <property type="entry name" value="Mur-like, catalytic domain"/>
    <property type="match status" value="1"/>
</dbReference>
<keyword evidence="12" id="KW-1185">Reference proteome</keyword>
<evidence type="ECO:0000259" key="10">
    <source>
        <dbReference type="Pfam" id="PF08245"/>
    </source>
</evidence>
<dbReference type="GO" id="GO:0051301">
    <property type="term" value="P:cell division"/>
    <property type="evidence" value="ECO:0007669"/>
    <property type="project" value="UniProtKB-KW"/>
</dbReference>
<dbReference type="SUPFAM" id="SSF53623">
    <property type="entry name" value="MurD-like peptide ligases, catalytic domain"/>
    <property type="match status" value="1"/>
</dbReference>
<dbReference type="InterPro" id="IPR036565">
    <property type="entry name" value="Mur-like_cat_sf"/>
</dbReference>
<evidence type="ECO:0000256" key="6">
    <source>
        <dbReference type="ARBA" id="ARBA00022840"/>
    </source>
</evidence>
<evidence type="ECO:0000256" key="4">
    <source>
        <dbReference type="ARBA" id="ARBA00022598"/>
    </source>
</evidence>
<keyword evidence="7 8" id="KW-0961">Cell wall biogenesis/degradation</keyword>
<evidence type="ECO:0000256" key="5">
    <source>
        <dbReference type="ARBA" id="ARBA00022741"/>
    </source>
</evidence>
<keyword evidence="3 7" id="KW-0963">Cytoplasm</keyword>
<gene>
    <name evidence="7" type="primary">murD</name>
    <name evidence="11" type="ORF">DFQ59_101734</name>
</gene>
<comment type="function">
    <text evidence="7 8">Cell wall formation. Catalyzes the addition of glutamate to the nucleotide precursor UDP-N-acetylmuramoyl-L-alanine (UMA).</text>
</comment>
<feature type="domain" description="Mur ligase central" evidence="10">
    <location>
        <begin position="124"/>
        <end position="299"/>
    </location>
</feature>
<comment type="pathway">
    <text evidence="2 7 8">Cell wall biogenesis; peptidoglycan biosynthesis.</text>
</comment>
<evidence type="ECO:0000256" key="3">
    <source>
        <dbReference type="ARBA" id="ARBA00022490"/>
    </source>
</evidence>
<dbReference type="NCBIfam" id="TIGR01087">
    <property type="entry name" value="murD"/>
    <property type="match status" value="1"/>
</dbReference>
<evidence type="ECO:0000313" key="11">
    <source>
        <dbReference type="EMBL" id="RCX33431.1"/>
    </source>
</evidence>
<comment type="similarity">
    <text evidence="7">Belongs to the MurCDEF family.</text>
</comment>
<dbReference type="InterPro" id="IPR004101">
    <property type="entry name" value="Mur_ligase_C"/>
</dbReference>
<dbReference type="SUPFAM" id="SSF51984">
    <property type="entry name" value="MurCD N-terminal domain"/>
    <property type="match status" value="1"/>
</dbReference>
<protein>
    <recommendedName>
        <fullName evidence="7 8">UDP-N-acetylmuramoylalanine--D-glutamate ligase</fullName>
        <ecNumber evidence="7 8">6.3.2.9</ecNumber>
    </recommendedName>
    <alternativeName>
        <fullName evidence="7">D-glutamic acid-adding enzyme</fullName>
    </alternativeName>
    <alternativeName>
        <fullName evidence="7">UDP-N-acetylmuramoyl-L-alanyl-D-glutamate synthetase</fullName>
    </alternativeName>
</protein>
<dbReference type="Pfam" id="PF08245">
    <property type="entry name" value="Mur_ligase_M"/>
    <property type="match status" value="1"/>
</dbReference>
<dbReference type="GO" id="GO:0071555">
    <property type="term" value="P:cell wall organization"/>
    <property type="evidence" value="ECO:0007669"/>
    <property type="project" value="UniProtKB-KW"/>
</dbReference>
<dbReference type="HAMAP" id="MF_00639">
    <property type="entry name" value="MurD"/>
    <property type="match status" value="1"/>
</dbReference>
<evidence type="ECO:0000259" key="9">
    <source>
        <dbReference type="Pfam" id="PF02875"/>
    </source>
</evidence>
<reference evidence="11 12" key="1">
    <citation type="submission" date="2018-07" db="EMBL/GenBank/DDBJ databases">
        <title>Genomic Encyclopedia of Type Strains, Phase IV (KMG-IV): sequencing the most valuable type-strain genomes for metagenomic binning, comparative biology and taxonomic classification.</title>
        <authorList>
            <person name="Goeker M."/>
        </authorList>
    </citation>
    <scope>NUCLEOTIDE SEQUENCE [LARGE SCALE GENOMIC DNA]</scope>
    <source>
        <strain evidence="11 12">DSM 26407</strain>
    </source>
</reference>
<dbReference type="Pfam" id="PF02875">
    <property type="entry name" value="Mur_ligase_C"/>
    <property type="match status" value="1"/>
</dbReference>
<comment type="catalytic activity">
    <reaction evidence="7 8">
        <text>UDP-N-acetyl-alpha-D-muramoyl-L-alanine + D-glutamate + ATP = UDP-N-acetyl-alpha-D-muramoyl-L-alanyl-D-glutamate + ADP + phosphate + H(+)</text>
        <dbReference type="Rhea" id="RHEA:16429"/>
        <dbReference type="ChEBI" id="CHEBI:15378"/>
        <dbReference type="ChEBI" id="CHEBI:29986"/>
        <dbReference type="ChEBI" id="CHEBI:30616"/>
        <dbReference type="ChEBI" id="CHEBI:43474"/>
        <dbReference type="ChEBI" id="CHEBI:83898"/>
        <dbReference type="ChEBI" id="CHEBI:83900"/>
        <dbReference type="ChEBI" id="CHEBI:456216"/>
        <dbReference type="EC" id="6.3.2.9"/>
    </reaction>
</comment>
<dbReference type="AlphaFoldDB" id="A0A369CIP5"/>
<name>A0A369CIP5_9GAMM</name>
<dbReference type="Gene3D" id="3.90.190.20">
    <property type="entry name" value="Mur ligase, C-terminal domain"/>
    <property type="match status" value="1"/>
</dbReference>
<dbReference type="GO" id="GO:0009252">
    <property type="term" value="P:peptidoglycan biosynthetic process"/>
    <property type="evidence" value="ECO:0007669"/>
    <property type="project" value="UniProtKB-UniRule"/>
</dbReference>
<accession>A0A369CIP5</accession>
<evidence type="ECO:0000256" key="7">
    <source>
        <dbReference type="HAMAP-Rule" id="MF_00639"/>
    </source>
</evidence>
<dbReference type="UniPathway" id="UPA00219"/>
<comment type="caution">
    <text evidence="11">The sequence shown here is derived from an EMBL/GenBank/DDBJ whole genome shotgun (WGS) entry which is preliminary data.</text>
</comment>
<sequence>MAAVMRDKPNDSRVRDSALSVVVGLGKTGLSCARWLAARGERVAVIDSRDEPPGLAGLRAECPQVEVRTGGFDPALLARAGRIVLSPGVPLAEPALAAAIADGVEVVGDIELFARVAKAPVVAITGSNAKSTVTTLVGEMARAAGIDARVGGNLGTPALDLLPVPGAAEPDLYVLELSSFQLETTATLDAAAAVVLNISPDHLDRYPDLAAYAAAKRRVFHGGGVMVVNADDPVVTAMVEPERRVVRFGLGVPAAGDYGLCERDGADWLCRGREPLLPLGELRIRGHHNAANALAALALGEAVGLPRTAMLAALREFPGLPHRCQWVAEIGGVHFYDDSKGTNVGATLAALQGLGATGRVVLIAGGLGKEQDFGPLRPGLAACGRAAVLIGRDAPRIEAVLEGAVPVVHAAGMSAAVAAAAALAQAGDSVLLSPACASFDMFRDYVHRGEVFVAAVRELAP</sequence>
<keyword evidence="4 7" id="KW-0436">Ligase</keyword>
<dbReference type="PANTHER" id="PTHR43692">
    <property type="entry name" value="UDP-N-ACETYLMURAMOYLALANINE--D-GLUTAMATE LIGASE"/>
    <property type="match status" value="1"/>
</dbReference>
<dbReference type="GO" id="GO:0008360">
    <property type="term" value="P:regulation of cell shape"/>
    <property type="evidence" value="ECO:0007669"/>
    <property type="project" value="UniProtKB-KW"/>
</dbReference>
<dbReference type="EMBL" id="QPJY01000001">
    <property type="protein sequence ID" value="RCX33431.1"/>
    <property type="molecule type" value="Genomic_DNA"/>
</dbReference>
<feature type="domain" description="Mur ligase C-terminal" evidence="9">
    <location>
        <begin position="322"/>
        <end position="436"/>
    </location>
</feature>
<keyword evidence="7 8" id="KW-0131">Cell cycle</keyword>
<keyword evidence="7 8" id="KW-0133">Cell shape</keyword>
<dbReference type="Proteomes" id="UP000252707">
    <property type="component" value="Unassembled WGS sequence"/>
</dbReference>
<dbReference type="Gene3D" id="3.40.50.720">
    <property type="entry name" value="NAD(P)-binding Rossmann-like Domain"/>
    <property type="match status" value="1"/>
</dbReference>
<dbReference type="PANTHER" id="PTHR43692:SF1">
    <property type="entry name" value="UDP-N-ACETYLMURAMOYLALANINE--D-GLUTAMATE LIGASE"/>
    <property type="match status" value="1"/>
</dbReference>
<dbReference type="InterPro" id="IPR036615">
    <property type="entry name" value="Mur_ligase_C_dom_sf"/>
</dbReference>
<keyword evidence="5 7" id="KW-0547">Nucleotide-binding</keyword>